<evidence type="ECO:0000256" key="1">
    <source>
        <dbReference type="SAM" id="MobiDB-lite"/>
    </source>
</evidence>
<dbReference type="EMBL" id="FMJC01000002">
    <property type="protein sequence ID" value="SCM74969.1"/>
    <property type="molecule type" value="Genomic_DNA"/>
</dbReference>
<feature type="domain" description="Putative regulatory protein FmdB zinc ribbon" evidence="2">
    <location>
        <begin position="1"/>
        <end position="39"/>
    </location>
</feature>
<sequence length="87" mass="8614">MPMFDFTCTGCGNVFEDLVFGDEAPVCPKCGAATQRQMSVPSPLKTGAFPFKPGPVRPMSKTPPPCAAGGCPSGGCGTSGGTGGGLS</sequence>
<feature type="region of interest" description="Disordered" evidence="1">
    <location>
        <begin position="41"/>
        <end position="87"/>
    </location>
</feature>
<dbReference type="NCBIfam" id="TIGR02605">
    <property type="entry name" value="CxxC_CxxC_SSSS"/>
    <property type="match status" value="1"/>
</dbReference>
<dbReference type="RefSeq" id="WP_179981413.1">
    <property type="nucleotide sequence ID" value="NZ_LT608333.1"/>
</dbReference>
<reference evidence="3" key="1">
    <citation type="submission" date="2016-08" db="EMBL/GenBank/DDBJ databases">
        <authorList>
            <person name="Seilhamer J.J."/>
        </authorList>
    </citation>
    <scope>NUCLEOTIDE SEQUENCE</scope>
    <source>
        <strain evidence="3">86-1</strain>
    </source>
</reference>
<evidence type="ECO:0000259" key="2">
    <source>
        <dbReference type="SMART" id="SM00834"/>
    </source>
</evidence>
<evidence type="ECO:0000313" key="3">
    <source>
        <dbReference type="EMBL" id="SCM74969.1"/>
    </source>
</evidence>
<protein>
    <submittedName>
        <fullName evidence="3">Regulatory protein, FmdB family</fullName>
    </submittedName>
</protein>
<organism evidence="3">
    <name type="scientific">uncultured Desulfovibrio sp</name>
    <dbReference type="NCBI Taxonomy" id="167968"/>
    <lineage>
        <taxon>Bacteria</taxon>
        <taxon>Pseudomonadati</taxon>
        <taxon>Thermodesulfobacteriota</taxon>
        <taxon>Desulfovibrionia</taxon>
        <taxon>Desulfovibrionales</taxon>
        <taxon>Desulfovibrionaceae</taxon>
        <taxon>Desulfovibrio</taxon>
        <taxon>environmental samples</taxon>
    </lineage>
</organism>
<feature type="compositionally biased region" description="Pro residues" evidence="1">
    <location>
        <begin position="52"/>
        <end position="66"/>
    </location>
</feature>
<accession>A0A212LC76</accession>
<dbReference type="AlphaFoldDB" id="A0A212LC76"/>
<dbReference type="Pfam" id="PF09723">
    <property type="entry name" value="Zn_ribbon_8"/>
    <property type="match status" value="1"/>
</dbReference>
<dbReference type="InterPro" id="IPR013429">
    <property type="entry name" value="Regulatory_FmdB_Zinc_ribbon"/>
</dbReference>
<dbReference type="SMART" id="SM00834">
    <property type="entry name" value="CxxC_CXXC_SSSS"/>
    <property type="match status" value="1"/>
</dbReference>
<feature type="compositionally biased region" description="Gly residues" evidence="1">
    <location>
        <begin position="71"/>
        <end position="87"/>
    </location>
</feature>
<proteinExistence type="predicted"/>
<gene>
    <name evidence="3" type="ORF">KL86DES1_22266</name>
</gene>
<name>A0A212LC76_9BACT</name>